<accession>A0A2U3NGC9</accession>
<dbReference type="InterPro" id="IPR003399">
    <property type="entry name" value="Mce/MlaD"/>
</dbReference>
<dbReference type="InterPro" id="IPR024516">
    <property type="entry name" value="Mce_C"/>
</dbReference>
<feature type="region of interest" description="Disordered" evidence="1">
    <location>
        <begin position="335"/>
        <end position="359"/>
    </location>
</feature>
<evidence type="ECO:0000313" key="6">
    <source>
        <dbReference type="Proteomes" id="UP000241595"/>
    </source>
</evidence>
<dbReference type="NCBIfam" id="TIGR00996">
    <property type="entry name" value="Mtu_fam_mce"/>
    <property type="match status" value="1"/>
</dbReference>
<keyword evidence="2" id="KW-1133">Transmembrane helix</keyword>
<evidence type="ECO:0000259" key="3">
    <source>
        <dbReference type="Pfam" id="PF02470"/>
    </source>
</evidence>
<feature type="domain" description="Mammalian cell entry C-terminal" evidence="4">
    <location>
        <begin position="117"/>
        <end position="304"/>
    </location>
</feature>
<dbReference type="RefSeq" id="WP_077101662.1">
    <property type="nucleotide sequence ID" value="NZ_LT717701.1"/>
</dbReference>
<keyword evidence="6" id="KW-1185">Reference proteome</keyword>
<dbReference type="PANTHER" id="PTHR33371">
    <property type="entry name" value="INTERMEMBRANE PHOSPHOLIPID TRANSPORT SYSTEM BINDING PROTEIN MLAD-RELATED"/>
    <property type="match status" value="1"/>
</dbReference>
<dbReference type="EMBL" id="FTRV01000015">
    <property type="protein sequence ID" value="SPM30601.1"/>
    <property type="molecule type" value="Genomic_DNA"/>
</dbReference>
<dbReference type="InterPro" id="IPR005693">
    <property type="entry name" value="Mce"/>
</dbReference>
<organism evidence="5 6">
    <name type="scientific">Mycobacterium terramassiliense</name>
    <dbReference type="NCBI Taxonomy" id="1841859"/>
    <lineage>
        <taxon>Bacteria</taxon>
        <taxon>Bacillati</taxon>
        <taxon>Actinomycetota</taxon>
        <taxon>Actinomycetes</taxon>
        <taxon>Mycobacteriales</taxon>
        <taxon>Mycobacteriaceae</taxon>
        <taxon>Mycobacterium</taxon>
    </lineage>
</organism>
<name>A0A2U3NGC9_9MYCO</name>
<dbReference type="STRING" id="1841859.GCA_900157385_04111"/>
<protein>
    <submittedName>
        <fullName evidence="5">ABC-type transporter Mla maintaining outer membrane lipid asymmetry, periplasmic component MlaD</fullName>
    </submittedName>
</protein>
<evidence type="ECO:0000256" key="2">
    <source>
        <dbReference type="SAM" id="Phobius"/>
    </source>
</evidence>
<dbReference type="Pfam" id="PF11887">
    <property type="entry name" value="Mce4_CUP1"/>
    <property type="match status" value="1"/>
</dbReference>
<gene>
    <name evidence="5" type="ORF">MTAB308_4110</name>
</gene>
<dbReference type="Pfam" id="PF02470">
    <property type="entry name" value="MlaD"/>
    <property type="match status" value="1"/>
</dbReference>
<evidence type="ECO:0000313" key="5">
    <source>
        <dbReference type="EMBL" id="SPM30601.1"/>
    </source>
</evidence>
<sequence length="359" mass="38643">MLKYRAPQLFRAGFIGVALIVLVIAVGLQPVQLVNWATKVRYQAVFTEAGGLEVGNDVKVSGVKVGDISEVALRGGKVVVTFTVDGKVQFGNETTAHIRTGSLLGRRMLTLESAGSRTMAPLTTIPVSRTSSPYSLSDAIGDLTTDVAGINTASLNQSLDTLSATIDHIAPQLGPTFDGLTQLSRSLNSRDESLRDLVKHAADVTGVLSERSQKVNSLILNANALLDVLAQRRHVIVDLLVSISAVSHQLSGLVADNENQLKPTLEKLNSVTAMLEKNRDTISKVLPGVYKYEITQAETIATGHYATAYVANLAVLTLQPFLDYAFGFRRGNATGQAPDRTAPRAEFPWPHRQIPVPPR</sequence>
<dbReference type="InterPro" id="IPR052336">
    <property type="entry name" value="MlaD_Phospholipid_Transporter"/>
</dbReference>
<dbReference type="Proteomes" id="UP000241595">
    <property type="component" value="Unassembled WGS sequence"/>
</dbReference>
<reference evidence="5 6" key="1">
    <citation type="submission" date="2017-01" db="EMBL/GenBank/DDBJ databases">
        <authorList>
            <consortium name="Urmite Genomes"/>
        </authorList>
    </citation>
    <scope>NUCLEOTIDE SEQUENCE [LARGE SCALE GENOMIC DNA]</scope>
    <source>
        <strain evidence="5 6">AB308</strain>
    </source>
</reference>
<dbReference type="PANTHER" id="PTHR33371:SF18">
    <property type="entry name" value="MCE-FAMILY PROTEIN MCE3C"/>
    <property type="match status" value="1"/>
</dbReference>
<dbReference type="PRINTS" id="PR01782">
    <property type="entry name" value="MCEVIRFACTOR"/>
</dbReference>
<evidence type="ECO:0000259" key="4">
    <source>
        <dbReference type="Pfam" id="PF11887"/>
    </source>
</evidence>
<proteinExistence type="predicted"/>
<feature type="domain" description="Mce/MlaD" evidence="3">
    <location>
        <begin position="39"/>
        <end position="112"/>
    </location>
</feature>
<evidence type="ECO:0000256" key="1">
    <source>
        <dbReference type="SAM" id="MobiDB-lite"/>
    </source>
</evidence>
<dbReference type="AlphaFoldDB" id="A0A2U3NGC9"/>
<dbReference type="GO" id="GO:0005576">
    <property type="term" value="C:extracellular region"/>
    <property type="evidence" value="ECO:0007669"/>
    <property type="project" value="TreeGrafter"/>
</dbReference>
<keyword evidence="2" id="KW-0472">Membrane</keyword>
<feature type="transmembrane region" description="Helical" evidence="2">
    <location>
        <begin position="12"/>
        <end position="31"/>
    </location>
</feature>
<dbReference type="OrthoDB" id="5241191at2"/>
<keyword evidence="2" id="KW-0812">Transmembrane</keyword>